<reference evidence="1 2" key="1">
    <citation type="submission" date="2018-06" db="EMBL/GenBank/DDBJ databases">
        <title>Complete Genomes of Monosporascus.</title>
        <authorList>
            <person name="Robinson A.J."/>
            <person name="Natvig D.O."/>
        </authorList>
    </citation>
    <scope>NUCLEOTIDE SEQUENCE [LARGE SCALE GENOMIC DNA]</scope>
    <source>
        <strain evidence="1 2">CBS 609.92</strain>
    </source>
</reference>
<sequence length="129" mass="14056">MYIPSAQSVLTAGLALTGLPLTTEPSTVAEGSILDFAVEKCKDAEGNTRCSKPFMVTKSTCYKVEWSTEGALSHTTAEFRDAGSGEIVFYRDTDGEWIPKKSELVYLDFKPKIPGQGNSTVDYKVTTCE</sequence>
<proteinExistence type="predicted"/>
<comment type="caution">
    <text evidence="1">The sequence shown here is derived from an EMBL/GenBank/DDBJ whole genome shotgun (WGS) entry which is preliminary data.</text>
</comment>
<gene>
    <name evidence="1" type="ORF">DL762_006370</name>
</gene>
<accession>A0ABY0H340</accession>
<keyword evidence="2" id="KW-1185">Reference proteome</keyword>
<dbReference type="Proteomes" id="UP000294003">
    <property type="component" value="Unassembled WGS sequence"/>
</dbReference>
<dbReference type="EMBL" id="QJNS01000200">
    <property type="protein sequence ID" value="RYO82948.1"/>
    <property type="molecule type" value="Genomic_DNA"/>
</dbReference>
<name>A0ABY0H340_9PEZI</name>
<evidence type="ECO:0000313" key="2">
    <source>
        <dbReference type="Proteomes" id="UP000294003"/>
    </source>
</evidence>
<evidence type="ECO:0000313" key="1">
    <source>
        <dbReference type="EMBL" id="RYO82948.1"/>
    </source>
</evidence>
<organism evidence="1 2">
    <name type="scientific">Monosporascus cannonballus</name>
    <dbReference type="NCBI Taxonomy" id="155416"/>
    <lineage>
        <taxon>Eukaryota</taxon>
        <taxon>Fungi</taxon>
        <taxon>Dikarya</taxon>
        <taxon>Ascomycota</taxon>
        <taxon>Pezizomycotina</taxon>
        <taxon>Sordariomycetes</taxon>
        <taxon>Xylariomycetidae</taxon>
        <taxon>Xylariales</taxon>
        <taxon>Xylariales incertae sedis</taxon>
        <taxon>Monosporascus</taxon>
    </lineage>
</organism>
<evidence type="ECO:0008006" key="3">
    <source>
        <dbReference type="Google" id="ProtNLM"/>
    </source>
</evidence>
<protein>
    <recommendedName>
        <fullName evidence="3">CND01770-like protein</fullName>
    </recommendedName>
</protein>